<keyword evidence="3 6" id="KW-1133">Transmembrane helix</keyword>
<organism evidence="8 9">
    <name type="scientific">Chromobacterium rhizoryzae</name>
    <dbReference type="NCBI Taxonomy" id="1778675"/>
    <lineage>
        <taxon>Bacteria</taxon>
        <taxon>Pseudomonadati</taxon>
        <taxon>Pseudomonadota</taxon>
        <taxon>Betaproteobacteria</taxon>
        <taxon>Neisseriales</taxon>
        <taxon>Chromobacteriaceae</taxon>
        <taxon>Chromobacterium</taxon>
    </lineage>
</organism>
<evidence type="ECO:0000256" key="6">
    <source>
        <dbReference type="SAM" id="Phobius"/>
    </source>
</evidence>
<evidence type="ECO:0000256" key="2">
    <source>
        <dbReference type="ARBA" id="ARBA00022692"/>
    </source>
</evidence>
<feature type="compositionally biased region" description="Polar residues" evidence="5">
    <location>
        <begin position="1"/>
        <end position="10"/>
    </location>
</feature>
<dbReference type="GO" id="GO:0009306">
    <property type="term" value="P:protein secretion"/>
    <property type="evidence" value="ECO:0007669"/>
    <property type="project" value="InterPro"/>
</dbReference>
<dbReference type="KEGG" id="crz:D1345_21390"/>
<dbReference type="Proteomes" id="UP000259465">
    <property type="component" value="Chromosome"/>
</dbReference>
<name>A0AAD0RU63_9NEIS</name>
<evidence type="ECO:0000313" key="9">
    <source>
        <dbReference type="Proteomes" id="UP000259465"/>
    </source>
</evidence>
<keyword evidence="4 6" id="KW-0472">Membrane</keyword>
<dbReference type="PANTHER" id="PTHR36985">
    <property type="entry name" value="TRANSLOCATION AND ASSEMBLY MODULE SUBUNIT TAMB"/>
    <property type="match status" value="1"/>
</dbReference>
<comment type="subcellular location">
    <subcellularLocation>
        <location evidence="1">Membrane</location>
        <topology evidence="1">Single-pass membrane protein</topology>
    </subcellularLocation>
</comment>
<feature type="transmembrane region" description="Helical" evidence="6">
    <location>
        <begin position="28"/>
        <end position="47"/>
    </location>
</feature>
<keyword evidence="2 6" id="KW-0812">Transmembrane</keyword>
<reference evidence="8 9" key="1">
    <citation type="submission" date="2018-08" db="EMBL/GenBank/DDBJ databases">
        <title>Complete genome sequence of JP2-74.</title>
        <authorList>
            <person name="Wu L."/>
        </authorList>
    </citation>
    <scope>NUCLEOTIDE SEQUENCE [LARGE SCALE GENOMIC DNA]</scope>
    <source>
        <strain evidence="8 9">JP2-74</strain>
    </source>
</reference>
<dbReference type="GO" id="GO:0005886">
    <property type="term" value="C:plasma membrane"/>
    <property type="evidence" value="ECO:0007669"/>
    <property type="project" value="InterPro"/>
</dbReference>
<feature type="domain" description="Translocation and assembly module TamB C-terminal" evidence="7">
    <location>
        <begin position="939"/>
        <end position="1259"/>
    </location>
</feature>
<feature type="region of interest" description="Disordered" evidence="5">
    <location>
        <begin position="1"/>
        <end position="22"/>
    </location>
</feature>
<gene>
    <name evidence="8" type="ORF">D1345_21390</name>
</gene>
<protein>
    <submittedName>
        <fullName evidence="8">Translocation/assembly module TamB</fullName>
    </submittedName>
</protein>
<evidence type="ECO:0000256" key="4">
    <source>
        <dbReference type="ARBA" id="ARBA00023136"/>
    </source>
</evidence>
<evidence type="ECO:0000256" key="3">
    <source>
        <dbReference type="ARBA" id="ARBA00022989"/>
    </source>
</evidence>
<sequence>MSETDTSPTPDTAPPPPPAKPKRRRWRWLLWLPLLLVALLLAASAWLTGSRAGFAWLMQSLGGLSGNAVSVKQAEGTLWDGFKLSEVRVRSAGSDVDIESVQLDWRPGALWQRQLWVRQLAVGHVKVAVKPTPAAPPSGAPESLALPLGIRLDRLSVASVTLEPAKLRLYGLEAGYVYDGRRHDLKLKRLGSPWGEAAAALQLADAKPFALQGKLSADGELDKIPYQARLALGGDLLHLSFDGELSGKDLVADVKGGLLPFASNPFNSFTRLDARMAGINPQAILPEWPRAKLSLAVFAEPDAGQRVKGGLTLLNEQAGPLSEQRLPLSLLAGEFRADDKALELFNTHARIAGGEIGLAGQVRPDRLKLALDISKLGLRQLHADAPDDSLDGRVTLDGPLSGPNILAQLKGKTLQAKANVGFAPAPHPALLIRQAELTAGVGSLALSGQLGLDGKQLFDFNGKLNRADPSKLKPGLPSGDLNASLQAKGQLVSPLNVAAKLQFAPSKLSGAPLSGAADLQLQGERLKSLSADLRLAQNRLQANGAYGAAGDKLKLLIDAPNLGLIGPGFSGVVKGQGELAGTPKAPLISANLQADRLKLPGNIAVQSMQFSGNVKADQNSPFQLKLDVAALQAGGFRAEQLRASANGTRARHALQLDGRFRLADHPYALQLAASGGLRGEAGPWAGTLSKLELSGRPGLSLLAPVALELGEQIKVGNARLAALGGSITLAELNRGANGALSTRGSARGLRLAELGPLLSLPVKQDLSFDSDWNLNLAANAKGQFVLRRAGGDVQLPGDKGKDVALGLKTAVATLTLDGGRALFDLNLDSRYAQLQGKGSVPWNGGAIDAKTPLNATVSASVPSLATLASFAGPSLELGGQIGANLALTGALSLPMAQGTIRGDKLLLADRRTGIRLGDGSLLARLDGRKLVLERLRFAGGEGEVAASGALDLSGDTPDARVAVELRKFGVFDRPNRRLVVSGRTELAMVAGKLSLTGHIRADQGRIGLPKFGAPSLSDDVMVKGRPGPEPSAFASMPLTVALDLDLGDHFRFSGQGLNVDLTGSVRVSANPGEAPGAKGQVRVVKGRYKAYGQDLDIEYGAITFNGPLDNPLLNVRAKRRLSPVGAGVEVSGSVSVPKVRLIADEPMSEKDKLAWLVLGRAASGERDDNDLAASAGMMLAGSLNDQIGLFDDLGVSSRKEKTLANGTVSPAEQVVTVGRQLTRELYLGYEYGVTSANQAVKLAYQLSKGWSMVLRAGTDASVESRYTLRFD</sequence>
<keyword evidence="9" id="KW-1185">Reference proteome</keyword>
<dbReference type="GO" id="GO:0097347">
    <property type="term" value="C:TAM protein secretion complex"/>
    <property type="evidence" value="ECO:0007669"/>
    <property type="project" value="TreeGrafter"/>
</dbReference>
<evidence type="ECO:0000313" key="8">
    <source>
        <dbReference type="EMBL" id="AXT48562.1"/>
    </source>
</evidence>
<accession>A0AAD0RU63</accession>
<dbReference type="AlphaFoldDB" id="A0AAD0RU63"/>
<proteinExistence type="predicted"/>
<dbReference type="EMBL" id="CP031968">
    <property type="protein sequence ID" value="AXT48562.1"/>
    <property type="molecule type" value="Genomic_DNA"/>
</dbReference>
<dbReference type="InterPro" id="IPR007452">
    <property type="entry name" value="TamB_C"/>
</dbReference>
<dbReference type="PANTHER" id="PTHR36985:SF1">
    <property type="entry name" value="TRANSLOCATION AND ASSEMBLY MODULE SUBUNIT TAMB"/>
    <property type="match status" value="1"/>
</dbReference>
<evidence type="ECO:0000256" key="1">
    <source>
        <dbReference type="ARBA" id="ARBA00004167"/>
    </source>
</evidence>
<evidence type="ECO:0000256" key="5">
    <source>
        <dbReference type="SAM" id="MobiDB-lite"/>
    </source>
</evidence>
<evidence type="ECO:0000259" key="7">
    <source>
        <dbReference type="Pfam" id="PF04357"/>
    </source>
</evidence>
<dbReference type="RefSeq" id="WP_107732099.1">
    <property type="nucleotide sequence ID" value="NZ_CP031968.1"/>
</dbReference>
<dbReference type="Pfam" id="PF04357">
    <property type="entry name" value="TamB"/>
    <property type="match status" value="1"/>
</dbReference>